<feature type="chain" id="PRO_5021236266" evidence="2">
    <location>
        <begin position="33"/>
        <end position="102"/>
    </location>
</feature>
<evidence type="ECO:0000313" key="4">
    <source>
        <dbReference type="Proteomes" id="UP000297385"/>
    </source>
</evidence>
<reference evidence="3 4" key="1">
    <citation type="submission" date="2019-03" db="EMBL/GenBank/DDBJ databases">
        <title>Complete Genome Sequence of Paraburkholderia dipogonis ICMP 19430T, a Nitrogen-fixing Symbiont of the South African Invasive Legume Dipogon lignosus in New Zealand.</title>
        <authorList>
            <person name="De Meyer S.E."/>
        </authorList>
    </citation>
    <scope>NUCLEOTIDE SEQUENCE [LARGE SCALE GENOMIC DNA]</scope>
    <source>
        <strain evidence="3 4">ICMP 19430</strain>
    </source>
</reference>
<proteinExistence type="predicted"/>
<dbReference type="RefSeq" id="WP_134460235.1">
    <property type="nucleotide sequence ID" value="NZ_JBHMFL010000162.1"/>
</dbReference>
<feature type="compositionally biased region" description="Polar residues" evidence="1">
    <location>
        <begin position="40"/>
        <end position="49"/>
    </location>
</feature>
<gene>
    <name evidence="3" type="ORF">E2553_22325</name>
</gene>
<evidence type="ECO:0000256" key="1">
    <source>
        <dbReference type="SAM" id="MobiDB-lite"/>
    </source>
</evidence>
<dbReference type="Proteomes" id="UP000297385">
    <property type="component" value="Unassembled WGS sequence"/>
</dbReference>
<comment type="caution">
    <text evidence="3">The sequence shown here is derived from an EMBL/GenBank/DDBJ whole genome shotgun (WGS) entry which is preliminary data.</text>
</comment>
<feature type="region of interest" description="Disordered" evidence="1">
    <location>
        <begin position="31"/>
        <end position="102"/>
    </location>
</feature>
<name>A0A4Y8MQ08_9BURK</name>
<feature type="signal peptide" evidence="2">
    <location>
        <begin position="1"/>
        <end position="32"/>
    </location>
</feature>
<evidence type="ECO:0000313" key="3">
    <source>
        <dbReference type="EMBL" id="TFE39566.1"/>
    </source>
</evidence>
<dbReference type="EMBL" id="SNVI01000002">
    <property type="protein sequence ID" value="TFE39566.1"/>
    <property type="molecule type" value="Genomic_DNA"/>
</dbReference>
<dbReference type="AlphaFoldDB" id="A0A4Y8MQ08"/>
<evidence type="ECO:0000256" key="2">
    <source>
        <dbReference type="SAM" id="SignalP"/>
    </source>
</evidence>
<keyword evidence="2" id="KW-0732">Signal</keyword>
<protein>
    <submittedName>
        <fullName evidence="3">Uncharacterized protein</fullName>
    </submittedName>
</protein>
<organism evidence="3 4">
    <name type="scientific">Paraburkholderia dipogonis</name>
    <dbReference type="NCBI Taxonomy" id="1211383"/>
    <lineage>
        <taxon>Bacteria</taxon>
        <taxon>Pseudomonadati</taxon>
        <taxon>Pseudomonadota</taxon>
        <taxon>Betaproteobacteria</taxon>
        <taxon>Burkholderiales</taxon>
        <taxon>Burkholderiaceae</taxon>
        <taxon>Paraburkholderia</taxon>
    </lineage>
</organism>
<dbReference type="GeneID" id="97304186"/>
<accession>A0A4Y8MQ08</accession>
<sequence>MFDKLMGVAMKVRSIAALLVASIALLTAPAFAGGDDHTSSYRSDVSTSVAHRGQTAPAKAAAEGHSGVVDVNHSGVGGSESGKSQSGRRAPGDSINPMYHGG</sequence>